<comment type="similarity">
    <text evidence="3">Belongs to the methyl-accepting chemotaxis (MCP) protein family.</text>
</comment>
<feature type="region of interest" description="Disordered" evidence="5">
    <location>
        <begin position="267"/>
        <end position="286"/>
    </location>
</feature>
<dbReference type="GO" id="GO:0004888">
    <property type="term" value="F:transmembrane signaling receptor activity"/>
    <property type="evidence" value="ECO:0007669"/>
    <property type="project" value="InterPro"/>
</dbReference>
<dbReference type="Gene3D" id="1.10.287.950">
    <property type="entry name" value="Methyl-accepting chemotaxis protein"/>
    <property type="match status" value="1"/>
</dbReference>
<comment type="subcellular location">
    <subcellularLocation>
        <location evidence="1">Membrane</location>
    </subcellularLocation>
</comment>
<comment type="caution">
    <text evidence="9">The sequence shown here is derived from an EMBL/GenBank/DDBJ whole genome shotgun (WGS) entry which is preliminary data.</text>
</comment>
<dbReference type="PANTHER" id="PTHR43531">
    <property type="entry name" value="PROTEIN ICFG"/>
    <property type="match status" value="1"/>
</dbReference>
<feature type="domain" description="HAMP" evidence="8">
    <location>
        <begin position="213"/>
        <end position="265"/>
    </location>
</feature>
<keyword evidence="4" id="KW-0807">Transducer</keyword>
<dbReference type="Pfam" id="PF05227">
    <property type="entry name" value="CHASE3"/>
    <property type="match status" value="1"/>
</dbReference>
<feature type="transmembrane region" description="Helical" evidence="6">
    <location>
        <begin position="192"/>
        <end position="214"/>
    </location>
</feature>
<gene>
    <name evidence="9" type="ORF">HNQ66_002356</name>
</gene>
<dbReference type="Pfam" id="PF00015">
    <property type="entry name" value="MCPsignal"/>
    <property type="match status" value="1"/>
</dbReference>
<dbReference type="InterPro" id="IPR004090">
    <property type="entry name" value="Chemotax_Me-accpt_rcpt"/>
</dbReference>
<dbReference type="CDD" id="cd06225">
    <property type="entry name" value="HAMP"/>
    <property type="match status" value="1"/>
</dbReference>
<evidence type="ECO:0000256" key="4">
    <source>
        <dbReference type="PROSITE-ProRule" id="PRU00284"/>
    </source>
</evidence>
<dbReference type="SMART" id="SM00304">
    <property type="entry name" value="HAMP"/>
    <property type="match status" value="2"/>
</dbReference>
<evidence type="ECO:0000256" key="6">
    <source>
        <dbReference type="SAM" id="Phobius"/>
    </source>
</evidence>
<organism evidence="9 10">
    <name type="scientific">Shinella fusca</name>
    <dbReference type="NCBI Taxonomy" id="544480"/>
    <lineage>
        <taxon>Bacteria</taxon>
        <taxon>Pseudomonadati</taxon>
        <taxon>Pseudomonadota</taxon>
        <taxon>Alphaproteobacteria</taxon>
        <taxon>Hyphomicrobiales</taxon>
        <taxon>Rhizobiaceae</taxon>
        <taxon>Shinella</taxon>
    </lineage>
</organism>
<dbReference type="CDD" id="cd11386">
    <property type="entry name" value="MCP_signal"/>
    <property type="match status" value="1"/>
</dbReference>
<dbReference type="InterPro" id="IPR003660">
    <property type="entry name" value="HAMP_dom"/>
</dbReference>
<dbReference type="FunFam" id="1.10.287.950:FF:000001">
    <property type="entry name" value="Methyl-accepting chemotaxis sensory transducer"/>
    <property type="match status" value="1"/>
</dbReference>
<feature type="domain" description="HAMP" evidence="8">
    <location>
        <begin position="303"/>
        <end position="346"/>
    </location>
</feature>
<reference evidence="9 10" key="1">
    <citation type="submission" date="2020-08" db="EMBL/GenBank/DDBJ databases">
        <title>Genomic Encyclopedia of Type Strains, Phase IV (KMG-IV): sequencing the most valuable type-strain genomes for metagenomic binning, comparative biology and taxonomic classification.</title>
        <authorList>
            <person name="Goeker M."/>
        </authorList>
    </citation>
    <scope>NUCLEOTIDE SEQUENCE [LARGE SCALE GENOMIC DNA]</scope>
    <source>
        <strain evidence="9 10">DSM 21319</strain>
    </source>
</reference>
<keyword evidence="6" id="KW-0812">Transmembrane</keyword>
<dbReference type="SUPFAM" id="SSF58104">
    <property type="entry name" value="Methyl-accepting chemotaxis protein (MCP) signaling domain"/>
    <property type="match status" value="1"/>
</dbReference>
<keyword evidence="6" id="KW-1133">Transmembrane helix</keyword>
<dbReference type="EMBL" id="JACHIK010000007">
    <property type="protein sequence ID" value="MBB5042955.1"/>
    <property type="molecule type" value="Genomic_DNA"/>
</dbReference>
<dbReference type="Proteomes" id="UP000535406">
    <property type="component" value="Unassembled WGS sequence"/>
</dbReference>
<dbReference type="PROSITE" id="PS50111">
    <property type="entry name" value="CHEMOTAXIS_TRANSDUC_2"/>
    <property type="match status" value="1"/>
</dbReference>
<keyword evidence="10" id="KW-1185">Reference proteome</keyword>
<feature type="transmembrane region" description="Helical" evidence="6">
    <location>
        <begin position="14"/>
        <end position="33"/>
    </location>
</feature>
<keyword evidence="6" id="KW-0472">Membrane</keyword>
<dbReference type="PANTHER" id="PTHR43531:SF11">
    <property type="entry name" value="METHYL-ACCEPTING CHEMOTAXIS PROTEIN 3"/>
    <property type="match status" value="1"/>
</dbReference>
<evidence type="ECO:0000259" key="8">
    <source>
        <dbReference type="PROSITE" id="PS50885"/>
    </source>
</evidence>
<dbReference type="InterPro" id="IPR007891">
    <property type="entry name" value="CHASE3"/>
</dbReference>
<dbReference type="PRINTS" id="PR00260">
    <property type="entry name" value="CHEMTRNSDUCR"/>
</dbReference>
<dbReference type="AlphaFoldDB" id="A0A7W7YV41"/>
<evidence type="ECO:0000259" key="7">
    <source>
        <dbReference type="PROSITE" id="PS50111"/>
    </source>
</evidence>
<dbReference type="InterPro" id="IPR051310">
    <property type="entry name" value="MCP_chemotaxis"/>
</dbReference>
<protein>
    <submittedName>
        <fullName evidence="9">Methyl-accepting chemotaxis protein</fullName>
    </submittedName>
</protein>
<feature type="domain" description="Methyl-accepting transducer" evidence="7">
    <location>
        <begin position="351"/>
        <end position="580"/>
    </location>
</feature>
<dbReference type="Gene3D" id="6.10.340.10">
    <property type="match status" value="1"/>
</dbReference>
<dbReference type="InterPro" id="IPR004089">
    <property type="entry name" value="MCPsignal_dom"/>
</dbReference>
<dbReference type="GO" id="GO:0006935">
    <property type="term" value="P:chemotaxis"/>
    <property type="evidence" value="ECO:0007669"/>
    <property type="project" value="UniProtKB-KW"/>
</dbReference>
<evidence type="ECO:0000256" key="1">
    <source>
        <dbReference type="ARBA" id="ARBA00004370"/>
    </source>
</evidence>
<dbReference type="GO" id="GO:0007165">
    <property type="term" value="P:signal transduction"/>
    <property type="evidence" value="ECO:0007669"/>
    <property type="project" value="UniProtKB-KW"/>
</dbReference>
<proteinExistence type="inferred from homology"/>
<evidence type="ECO:0000256" key="2">
    <source>
        <dbReference type="ARBA" id="ARBA00022500"/>
    </source>
</evidence>
<accession>A0A7W7YV41</accession>
<evidence type="ECO:0000256" key="3">
    <source>
        <dbReference type="ARBA" id="ARBA00029447"/>
    </source>
</evidence>
<dbReference type="PROSITE" id="PS50885">
    <property type="entry name" value="HAMP"/>
    <property type="match status" value="2"/>
</dbReference>
<evidence type="ECO:0000256" key="5">
    <source>
        <dbReference type="SAM" id="MobiDB-lite"/>
    </source>
</evidence>
<name>A0A7W7YV41_9HYPH</name>
<keyword evidence="2" id="KW-0145">Chemotaxis</keyword>
<evidence type="ECO:0000313" key="10">
    <source>
        <dbReference type="Proteomes" id="UP000535406"/>
    </source>
</evidence>
<dbReference type="SMART" id="SM00283">
    <property type="entry name" value="MA"/>
    <property type="match status" value="1"/>
</dbReference>
<dbReference type="SUPFAM" id="SSF158472">
    <property type="entry name" value="HAMP domain-like"/>
    <property type="match status" value="1"/>
</dbReference>
<dbReference type="RefSeq" id="WP_246434289.1">
    <property type="nucleotide sequence ID" value="NZ_JACHIK010000007.1"/>
</dbReference>
<sequence>MSLLNNISVSLKGFAAFATLTIIATAACGLIYMRSTTATHLVEANLAIGALIDDTGHLSDAVSEADLAYKNFLLTGNRDFVSLYESESAKIDTKASELTAEFAKTAPDQVAALKETAAIAAAWRDEFVNRQIVLMRDPMTVELARAIEATGEGTTRVGEFNGKLAALIGSLQKRADVASADQQAALSSVETISLIVPILVAVVAVVLGILNHLYAARPLMLLAGTMQRLAEGDLDVPTVYVGTDEIGRIAATTEVFKESALANRRLEAEADENRRRAEADRLAAQDRAETEAAERLRIATSGLADGLQRLASGDLSFQLDEAFAADFETLRHDFNRSVAQLGSTLSAIAGSISAMESGTREIAAGADDLSRRTEQQAASLEETAAAVEEITSNVVNSTRRTEEAREVASRANVSATESSEVVSRAEDAMRKIEESAQQISNIIGVIDEIAFQTNLLALNAGVEAARAGEAGKGFAVVAQEVRELAQRSANAAKEIKQLIQNSTNQVSGGVELVRQAGGALRTIGGFIAEMNTHMDAIVISAKEQSTGLSEVNQAVNAMDQTTQQNAAMVEESNAASATLANEAAKLRELVAQFRLGNETAPAAALRQVARSMAQPTRQTAVRMASAGNAAVAQEWTEF</sequence>
<dbReference type="GO" id="GO:0016020">
    <property type="term" value="C:membrane"/>
    <property type="evidence" value="ECO:0007669"/>
    <property type="project" value="UniProtKB-SubCell"/>
</dbReference>
<evidence type="ECO:0000313" key="9">
    <source>
        <dbReference type="EMBL" id="MBB5042955.1"/>
    </source>
</evidence>